<evidence type="ECO:0008006" key="6">
    <source>
        <dbReference type="Google" id="ProtNLM"/>
    </source>
</evidence>
<protein>
    <recommendedName>
        <fullName evidence="6">Type 4 fimbrial biogenesis protein PilX N-terminal domain-containing protein</fullName>
    </recommendedName>
</protein>
<evidence type="ECO:0000259" key="2">
    <source>
        <dbReference type="Pfam" id="PF13681"/>
    </source>
</evidence>
<dbReference type="EMBL" id="QMDL01000005">
    <property type="protein sequence ID" value="RMJ01855.1"/>
    <property type="molecule type" value="Genomic_DNA"/>
</dbReference>
<feature type="domain" description="Type 4 fimbrial biogenesis protein PilX N-terminal" evidence="3">
    <location>
        <begin position="19"/>
        <end position="68"/>
    </location>
</feature>
<dbReference type="InterPro" id="IPR025746">
    <property type="entry name" value="PilX_N_dom"/>
</dbReference>
<name>A0A3M2R9S2_9GAMM</name>
<proteinExistence type="predicted"/>
<dbReference type="AlphaFoldDB" id="A0A3M2R9S2"/>
<keyword evidence="5" id="KW-1185">Reference proteome</keyword>
<reference evidence="4 5" key="1">
    <citation type="submission" date="2018-08" db="EMBL/GenBank/DDBJ databases">
        <title>Whole Genome Sequence of the Moderate Halophilic Marine Bacterium Marinobacter litoralis Sw-45.</title>
        <authorList>
            <person name="Musa H."/>
        </authorList>
    </citation>
    <scope>NUCLEOTIDE SEQUENCE [LARGE SCALE GENOMIC DNA]</scope>
    <source>
        <strain evidence="4 5">Sw-45</strain>
    </source>
</reference>
<gene>
    <name evidence="4" type="ORF">DOQ08_03134</name>
</gene>
<dbReference type="OrthoDB" id="5298746at2"/>
<dbReference type="InterPro" id="IPR025205">
    <property type="entry name" value="PilX/PilW_C"/>
</dbReference>
<dbReference type="Pfam" id="PF14341">
    <property type="entry name" value="PilX_N"/>
    <property type="match status" value="1"/>
</dbReference>
<evidence type="ECO:0000313" key="5">
    <source>
        <dbReference type="Proteomes" id="UP000265903"/>
    </source>
</evidence>
<keyword evidence="1" id="KW-0472">Membrane</keyword>
<evidence type="ECO:0000256" key="1">
    <source>
        <dbReference type="SAM" id="Phobius"/>
    </source>
</evidence>
<organism evidence="4 5">
    <name type="scientific">Marinobacter litoralis</name>
    <dbReference type="NCBI Taxonomy" id="187981"/>
    <lineage>
        <taxon>Bacteria</taxon>
        <taxon>Pseudomonadati</taxon>
        <taxon>Pseudomonadota</taxon>
        <taxon>Gammaproteobacteria</taxon>
        <taxon>Pseudomonadales</taxon>
        <taxon>Marinobacteraceae</taxon>
        <taxon>Marinobacter</taxon>
    </lineage>
</organism>
<dbReference type="RefSeq" id="WP_114335905.1">
    <property type="nucleotide sequence ID" value="NZ_QMDL01000005.1"/>
</dbReference>
<sequence length="204" mass="21553">MKSERRKQTVKMSSLHQQQGMALMVSLVLLVVVTLVGLAGMRGTILQERMAGGAYDRETGFQAAEAALIMGARAFTGNRQVWEARIAANSAELDCSDKSCVSNPSGQITNSLWQSVPTGTAQTEFTAIDSANPPQFVVQLLGDCSSTGAGTGYTGTTDQNEGGPGGTQLTNQGTCYRITARALDPSAAINAERAQVVLQATYRM</sequence>
<keyword evidence="1" id="KW-1133">Transmembrane helix</keyword>
<dbReference type="Proteomes" id="UP000265903">
    <property type="component" value="Unassembled WGS sequence"/>
</dbReference>
<feature type="transmembrane region" description="Helical" evidence="1">
    <location>
        <begin position="21"/>
        <end position="41"/>
    </location>
</feature>
<feature type="domain" description="PilX/PilW C-terminal" evidence="2">
    <location>
        <begin position="99"/>
        <end position="203"/>
    </location>
</feature>
<evidence type="ECO:0000259" key="3">
    <source>
        <dbReference type="Pfam" id="PF14341"/>
    </source>
</evidence>
<comment type="caution">
    <text evidence="4">The sequence shown here is derived from an EMBL/GenBank/DDBJ whole genome shotgun (WGS) entry which is preliminary data.</text>
</comment>
<keyword evidence="1" id="KW-0812">Transmembrane</keyword>
<evidence type="ECO:0000313" key="4">
    <source>
        <dbReference type="EMBL" id="RMJ01855.1"/>
    </source>
</evidence>
<dbReference type="Pfam" id="PF13681">
    <property type="entry name" value="PilX"/>
    <property type="match status" value="1"/>
</dbReference>
<accession>A0A3M2R9S2</accession>